<dbReference type="Proteomes" id="UP000626109">
    <property type="component" value="Unassembled WGS sequence"/>
</dbReference>
<comment type="caution">
    <text evidence="1">The sequence shown here is derived from an EMBL/GenBank/DDBJ whole genome shotgun (WGS) entry which is preliminary data.</text>
</comment>
<evidence type="ECO:0000313" key="2">
    <source>
        <dbReference type="Proteomes" id="UP000626109"/>
    </source>
</evidence>
<evidence type="ECO:0000313" key="1">
    <source>
        <dbReference type="EMBL" id="CAE8698737.1"/>
    </source>
</evidence>
<dbReference type="AlphaFoldDB" id="A0A813KFP6"/>
<accession>A0A813KFP6</accession>
<organism evidence="1 2">
    <name type="scientific">Polarella glacialis</name>
    <name type="common">Dinoflagellate</name>
    <dbReference type="NCBI Taxonomy" id="89957"/>
    <lineage>
        <taxon>Eukaryota</taxon>
        <taxon>Sar</taxon>
        <taxon>Alveolata</taxon>
        <taxon>Dinophyceae</taxon>
        <taxon>Suessiales</taxon>
        <taxon>Suessiaceae</taxon>
        <taxon>Polarella</taxon>
    </lineage>
</organism>
<name>A0A813KFP6_POLGL</name>
<reference evidence="1" key="1">
    <citation type="submission" date="2021-02" db="EMBL/GenBank/DDBJ databases">
        <authorList>
            <person name="Dougan E. K."/>
            <person name="Rhodes N."/>
            <person name="Thang M."/>
            <person name="Chan C."/>
        </authorList>
    </citation>
    <scope>NUCLEOTIDE SEQUENCE</scope>
</reference>
<proteinExistence type="predicted"/>
<sequence>MAHNPLAPAPCEIRPKRQERQVWYVSRRAQISHASGSIIRSVSSTPDCRFASAHRSFRAQFKLEVQRQHRILQVQEEELMTAQAQEELLMLGGGGGASPVVQLLSTIQSLGCCSRCTYPIMNAEHRFCVYCGKAYLEDQ</sequence>
<protein>
    <submittedName>
        <fullName evidence="1">Uncharacterized protein</fullName>
    </submittedName>
</protein>
<gene>
    <name evidence="1" type="ORF">PGLA2088_LOCUS30878</name>
</gene>
<dbReference type="EMBL" id="CAJNNW010029040">
    <property type="protein sequence ID" value="CAE8698737.1"/>
    <property type="molecule type" value="Genomic_DNA"/>
</dbReference>